<dbReference type="EMBL" id="JADKMA010000376">
    <property type="protein sequence ID" value="MBO8196655.1"/>
    <property type="molecule type" value="Genomic_DNA"/>
</dbReference>
<evidence type="ECO:0000313" key="3">
    <source>
        <dbReference type="Proteomes" id="UP001519064"/>
    </source>
</evidence>
<dbReference type="RefSeq" id="WP_209243909.1">
    <property type="nucleotide sequence ID" value="NZ_JADKMA010000376.1"/>
</dbReference>
<organism evidence="2 3">
    <name type="scientific">Streptomyces oryzae</name>
    <dbReference type="NCBI Taxonomy" id="1434886"/>
    <lineage>
        <taxon>Bacteria</taxon>
        <taxon>Bacillati</taxon>
        <taxon>Actinomycetota</taxon>
        <taxon>Actinomycetes</taxon>
        <taxon>Kitasatosporales</taxon>
        <taxon>Streptomycetaceae</taxon>
        <taxon>Streptomyces</taxon>
    </lineage>
</organism>
<reference evidence="2 3" key="1">
    <citation type="submission" date="2020-11" db="EMBL/GenBank/DDBJ databases">
        <title>Streptomyces spirodelae sp. nov., isolated from duckweed.</title>
        <authorList>
            <person name="Saimee Y."/>
            <person name="Duangmal K."/>
        </authorList>
    </citation>
    <scope>NUCLEOTIDE SEQUENCE [LARGE SCALE GENOMIC DNA]</scope>
    <source>
        <strain evidence="2 3">S16-07</strain>
    </source>
</reference>
<feature type="region of interest" description="Disordered" evidence="1">
    <location>
        <begin position="31"/>
        <end position="83"/>
    </location>
</feature>
<protein>
    <submittedName>
        <fullName evidence="2">Uncharacterized protein</fullName>
    </submittedName>
</protein>
<gene>
    <name evidence="2" type="ORF">ITI46_34255</name>
</gene>
<dbReference type="Proteomes" id="UP001519064">
    <property type="component" value="Unassembled WGS sequence"/>
</dbReference>
<proteinExistence type="predicted"/>
<feature type="compositionally biased region" description="Low complexity" evidence="1">
    <location>
        <begin position="70"/>
        <end position="83"/>
    </location>
</feature>
<keyword evidence="3" id="KW-1185">Reference proteome</keyword>
<evidence type="ECO:0000256" key="1">
    <source>
        <dbReference type="SAM" id="MobiDB-lite"/>
    </source>
</evidence>
<name>A0ABS3XMM6_9ACTN</name>
<comment type="caution">
    <text evidence="2">The sequence shown here is derived from an EMBL/GenBank/DDBJ whole genome shotgun (WGS) entry which is preliminary data.</text>
</comment>
<evidence type="ECO:0000313" key="2">
    <source>
        <dbReference type="EMBL" id="MBO8196655.1"/>
    </source>
</evidence>
<sequence length="83" mass="8977">MSDIEKASRETVEAARQGEQFALMLAAVQATAQQTQPAPCRHHQQAPARPFDARKAVTTPPAAAPPPRACPCSSWRSPSVQWV</sequence>
<accession>A0ABS3XMM6</accession>